<dbReference type="InterPro" id="IPR015813">
    <property type="entry name" value="Pyrv/PenolPyrv_kinase-like_dom"/>
</dbReference>
<protein>
    <recommendedName>
        <fullName evidence="4">HpcH/HpaI aldolase/citrate lyase domain-containing protein</fullName>
    </recommendedName>
</protein>
<name>A0A381X0E1_9ZZZZ</name>
<dbReference type="EMBL" id="UINC01013412">
    <property type="protein sequence ID" value="SVA57971.1"/>
    <property type="molecule type" value="Genomic_DNA"/>
</dbReference>
<dbReference type="Pfam" id="PF03328">
    <property type="entry name" value="HpcH_HpaI"/>
    <property type="match status" value="1"/>
</dbReference>
<comment type="similarity">
    <text evidence="1">Belongs to the HpcH/HpaI aldolase family.</text>
</comment>
<dbReference type="InterPro" id="IPR040442">
    <property type="entry name" value="Pyrv_kinase-like_dom_sf"/>
</dbReference>
<reference evidence="5" key="1">
    <citation type="submission" date="2018-05" db="EMBL/GenBank/DDBJ databases">
        <authorList>
            <person name="Lanie J.A."/>
            <person name="Ng W.-L."/>
            <person name="Kazmierczak K.M."/>
            <person name="Andrzejewski T.M."/>
            <person name="Davidsen T.M."/>
            <person name="Wayne K.J."/>
            <person name="Tettelin H."/>
            <person name="Glass J.I."/>
            <person name="Rusch D."/>
            <person name="Podicherti R."/>
            <person name="Tsui H.-C.T."/>
            <person name="Winkler M.E."/>
        </authorList>
    </citation>
    <scope>NUCLEOTIDE SEQUENCE</scope>
</reference>
<dbReference type="GO" id="GO:0005737">
    <property type="term" value="C:cytoplasm"/>
    <property type="evidence" value="ECO:0007669"/>
    <property type="project" value="TreeGrafter"/>
</dbReference>
<gene>
    <name evidence="5" type="ORF">METZ01_LOCUS110825</name>
</gene>
<dbReference type="GO" id="GO:0016832">
    <property type="term" value="F:aldehyde-lyase activity"/>
    <property type="evidence" value="ECO:0007669"/>
    <property type="project" value="TreeGrafter"/>
</dbReference>
<dbReference type="SUPFAM" id="SSF51621">
    <property type="entry name" value="Phosphoenolpyruvate/pyruvate domain"/>
    <property type="match status" value="1"/>
</dbReference>
<dbReference type="PANTHER" id="PTHR30502">
    <property type="entry name" value="2-KETO-3-DEOXY-L-RHAMNONATE ALDOLASE"/>
    <property type="match status" value="1"/>
</dbReference>
<organism evidence="5">
    <name type="scientific">marine metagenome</name>
    <dbReference type="NCBI Taxonomy" id="408172"/>
    <lineage>
        <taxon>unclassified sequences</taxon>
        <taxon>metagenomes</taxon>
        <taxon>ecological metagenomes</taxon>
    </lineage>
</organism>
<keyword evidence="3" id="KW-0456">Lyase</keyword>
<evidence type="ECO:0000259" key="4">
    <source>
        <dbReference type="Pfam" id="PF03328"/>
    </source>
</evidence>
<dbReference type="Gene3D" id="3.20.20.60">
    <property type="entry name" value="Phosphoenolpyruvate-binding domains"/>
    <property type="match status" value="1"/>
</dbReference>
<dbReference type="InterPro" id="IPR005000">
    <property type="entry name" value="Aldolase/citrate-lyase_domain"/>
</dbReference>
<evidence type="ECO:0000313" key="5">
    <source>
        <dbReference type="EMBL" id="SVA57971.1"/>
    </source>
</evidence>
<sequence length="258" mass="28911">MRKSKTLSKWNSRLPAKVCCLQHYIPSFIAHAAHFGFDCIWLDLEHRAFTDREVQALLAQSHQHDIDVMVRPSTLEKSKLYRYLEDGASGLMIPHVSDAKKAQMLVDYVKFPPLGDRGIDGAGLDSNFMINGGLEYTEGANQETFLVVQIETPEAIMNVDEIAAVEGVDCLFLGTGDLSLRINKLNSKFDLEESIKKVVEAAQKNGKVWCRPVSGEEDILTILKQNSLFIPYGGDFMMLMNGLKQHSAELDSCIKKQF</sequence>
<evidence type="ECO:0000256" key="1">
    <source>
        <dbReference type="ARBA" id="ARBA00005568"/>
    </source>
</evidence>
<dbReference type="GO" id="GO:0046872">
    <property type="term" value="F:metal ion binding"/>
    <property type="evidence" value="ECO:0007669"/>
    <property type="project" value="UniProtKB-KW"/>
</dbReference>
<evidence type="ECO:0000256" key="2">
    <source>
        <dbReference type="ARBA" id="ARBA00022723"/>
    </source>
</evidence>
<accession>A0A381X0E1</accession>
<evidence type="ECO:0000256" key="3">
    <source>
        <dbReference type="ARBA" id="ARBA00023239"/>
    </source>
</evidence>
<dbReference type="InterPro" id="IPR050251">
    <property type="entry name" value="HpcH-HpaI_aldolase"/>
</dbReference>
<proteinExistence type="inferred from homology"/>
<dbReference type="PANTHER" id="PTHR30502:SF0">
    <property type="entry name" value="PHOSPHOENOLPYRUVATE CARBOXYLASE FAMILY PROTEIN"/>
    <property type="match status" value="1"/>
</dbReference>
<feature type="domain" description="HpcH/HpaI aldolase/citrate lyase" evidence="4">
    <location>
        <begin position="26"/>
        <end position="240"/>
    </location>
</feature>
<keyword evidence="2" id="KW-0479">Metal-binding</keyword>
<dbReference type="AlphaFoldDB" id="A0A381X0E1"/>